<proteinExistence type="predicted"/>
<reference evidence="3" key="1">
    <citation type="journal article" date="2006" name="PLoS Biol.">
        <title>Macronuclear genome sequence of the ciliate Tetrahymena thermophila, a model eukaryote.</title>
        <authorList>
            <person name="Eisen J.A."/>
            <person name="Coyne R.S."/>
            <person name="Wu M."/>
            <person name="Wu D."/>
            <person name="Thiagarajan M."/>
            <person name="Wortman J.R."/>
            <person name="Badger J.H."/>
            <person name="Ren Q."/>
            <person name="Amedeo P."/>
            <person name="Jones K.M."/>
            <person name="Tallon L.J."/>
            <person name="Delcher A.L."/>
            <person name="Salzberg S.L."/>
            <person name="Silva J.C."/>
            <person name="Haas B.J."/>
            <person name="Majoros W.H."/>
            <person name="Farzad M."/>
            <person name="Carlton J.M."/>
            <person name="Smith R.K. Jr."/>
            <person name="Garg J."/>
            <person name="Pearlman R.E."/>
            <person name="Karrer K.M."/>
            <person name="Sun L."/>
            <person name="Manning G."/>
            <person name="Elde N.C."/>
            <person name="Turkewitz A.P."/>
            <person name="Asai D.J."/>
            <person name="Wilkes D.E."/>
            <person name="Wang Y."/>
            <person name="Cai H."/>
            <person name="Collins K."/>
            <person name="Stewart B.A."/>
            <person name="Lee S.R."/>
            <person name="Wilamowska K."/>
            <person name="Weinberg Z."/>
            <person name="Ruzzo W.L."/>
            <person name="Wloga D."/>
            <person name="Gaertig J."/>
            <person name="Frankel J."/>
            <person name="Tsao C.-C."/>
            <person name="Gorovsky M.A."/>
            <person name="Keeling P.J."/>
            <person name="Waller R.F."/>
            <person name="Patron N.J."/>
            <person name="Cherry J.M."/>
            <person name="Stover N.A."/>
            <person name="Krieger C.J."/>
            <person name="del Toro C."/>
            <person name="Ryder H.F."/>
            <person name="Williamson S.C."/>
            <person name="Barbeau R.A."/>
            <person name="Hamilton E.P."/>
            <person name="Orias E."/>
        </authorList>
    </citation>
    <scope>NUCLEOTIDE SEQUENCE [LARGE SCALE GENOMIC DNA]</scope>
    <source>
        <strain evidence="3">SB210</strain>
    </source>
</reference>
<dbReference type="HOGENOM" id="CLU_223586_0_0_1"/>
<feature type="signal peptide" evidence="1">
    <location>
        <begin position="1"/>
        <end position="18"/>
    </location>
</feature>
<dbReference type="OrthoDB" id="290819at2759"/>
<accession>Q22U84</accession>
<evidence type="ECO:0008006" key="4">
    <source>
        <dbReference type="Google" id="ProtNLM"/>
    </source>
</evidence>
<dbReference type="InParanoid" id="Q22U84"/>
<organism evidence="2 3">
    <name type="scientific">Tetrahymena thermophila (strain SB210)</name>
    <dbReference type="NCBI Taxonomy" id="312017"/>
    <lineage>
        <taxon>Eukaryota</taxon>
        <taxon>Sar</taxon>
        <taxon>Alveolata</taxon>
        <taxon>Ciliophora</taxon>
        <taxon>Intramacronucleata</taxon>
        <taxon>Oligohymenophorea</taxon>
        <taxon>Hymenostomatida</taxon>
        <taxon>Tetrahymenina</taxon>
        <taxon>Tetrahymenidae</taxon>
        <taxon>Tetrahymena</taxon>
    </lineage>
</organism>
<sequence length="4564" mass="511373">MIALKLFIFVLFANYILGGNLKKQSSKGLNPYTSNKGEKSYYSFQFVPDNRIETGGSIQIIFPQDFDALSFPNNLECRVQTQESNPFQIAECSSLSARVIKVTLDQIPATLITVIVGEVTNPRFTDTSSQFKIRSYRNDVLIDSNDGFGFISFSQSPGQILNPNIFRLSNSRIREGSSWEFSFTPSQSYPAGCSLRFTFPEGYTSKQALCDVQGLAGQNPNTLLLFNQRIVTCQNVNKDLNGPQVVKIINMVNPSFSSIMQGFKIEILEGLSSIVLESVTFPGNIEILPGNLKATYVSDDQFKWSTTNYYFFVNLINPVYLGDRLYFNFTSDWNIFQPNCTIINGFIAPFGQKVRCQRIQDQNSYMIDNFVQIDNSQRLVFSVYLETPHVENQYPVTISTYSTNRSAVVDLNTIPININSTYGIIKRFTAHALKSPQTSKAGENGALEMTFFLKTQLPKTDVGTEGHFRVDIFPQIPVPDDKYGVLKCFFYGDIPSENDCKTDYKVDKPERTYIHIHTPNLRPFKESEVPISVTTISPLGTNKAGIKLHEIVQRYKIHINIWKDPKKDLFLTPDTPPDEVYFTEFIPESYKINDPAAITTTSTITNANAFTYFEVRYVHADNYIATYDKRAASDRNYVLRIHFISGFASDLGWGSFLTNPTDQTIRKFPCYLEGTLISQSSANNSGKGYSNCELVWKDTDNTYIQVNDLPTLNFLPNAYLVVGVPKVKIVNVIGASAIISVRIVEETPRCWDQIVTLYQKENIVLFTVTAPFTNLPGNGLTVTPVDSIRLNFDSKYQFNVNQVGTSTQVVIEWPNELQLDFGQVSCTGGSCRKFNYPINWIIFTPSSPQTGSTVSFTMPTGTTQNYKNKADIIFSAQTWVGNTISSLQKTTYSYQPVTMSTTQFSCIDPNDYKFQGYQQKQDIEITLEEPMEDNWYIKLDLVSNMIFQQTDNFYFKTVNLVGLDDKGVLTELKSPTSFWIYNLKSLAKGVKVTITISITMATSAVTFTPQIQVKTLHNYYRGSTEDRSVNVATISHKYGSITLTALGMVKFTAMNPISYRYELIQGSTGPFNFKIAFSNTIDPNNASNDKYSLLFKFQLDDGSQDGFDWISASQVFACTITDDTTLQAYFHECSATKDSSKKQLIVELTPYTILSGSKLYQYEISSDQMLSINSYYGLKFPKVGGYYNFEIWVRKIPYGSSTPQDSLAYYEALFVRPPELRDIQITLLHRTPGIKNVFTFDMKVKDAVPAYSSGGRIRIYFPGYQNGQRIFDTNLNHDSILYNAGCRFLSGFVAENSQKLMCSIGRVNSDGEWNDPFIELMNFQGISANSQLVMQVGNVANPQPGIQVGVFKIHTYNYQDSAATNNIINTITETVVFDLQNSPSTIINSVNVQFQTGQKLNSGQTYLNHAFQINQSLQANDIIITEMPCPLRLTVVSTKNQNNLLTCDLSKYSSCVAFDEGNYIVWTLKNPISANTLFDARIDITGLPSYAESLDTIFYSYVVRNSQVIYKIQETIPVTEWAKIVDNINFSISTFSTNTIASCIYQRYIFDITFTNTIPAGGSILITPNSGVSNTDLRPKCILLQSTGTIQYNDFSKYGGMLGCPIQNGGWYFSTQYDIPANSKISVEAYSDNLSNPSSVSFTVKSFQNTDPNNIQTTGKKLDIGSSSQSSSSVNIPCVSQVITTLDYNSITNSNIIPFSNQETIWQFTITTKTDIKKDDFVVFSLVNGLQSDFYGGSVDVSNQWFYQPADFTTGTSSIGGVCMFYVPSSKPYDTDQRMSCTNFNNDITALSTFVVYLRIKNPSFSTPSSQDFTFYTYRRGSFLNRYNVYDSTNFSYQGVYVRSTFQAKSNNSNKGIQRSTGALDATNVDLTPNYFDSSFSCDYSEYTNYPTQLRTCQLFSSDIVVAFTTLYDDFMPTQLGQTLYKVSPSVVAGTFDSLKGCGALIGRLNISLKVNEKLKFSKVINNPSLYYFSSELKCTLIYYKESDSWTSPNPTLTTSSTSSCNIDSVGAGSGLSASMVKNGFINNESRFVGKVSFNISRKPPLYSRVYITITGNAKTQLQFANKVSQTGQSSFHSPLIIVPIATNQYELIGLPQLSSTISVAVYFGLRSQTSSSIGGNLKIVHPNGRTSEFDSSFSFSSSGVSTTGSSGYRGLYKMKRYMRDSNQKGPLQFQFQLRNFDITSADKLTVTIPSQFSVSTNGKQLSDYQLSSPPNQYSYWLHGTPTSLSNPSVDIAIGSFSSVQRFIHGNDYSLLLTTRYADSYDGFQYPANIGYYKFTLKGYQGANAQEYGTDLLSIEAEGDQTLQVTALNTNIGHPTVINFQWQITVAALLGDEIWLEFQTNNGRPPLGNNYNMGFENLLGQSNIHSTFECIEATNVISTTNILTCELFRLGDSTQNPASQQEVQAAIRIPILKPITANTKLEFYIQGIVNPIYPNRKVRITASLRKTITGFEDQPKLAYQKSYGQYQTTNGNIPVQVLPVPPSTTTFSATNTVHTGGFYPPFATETHTWQIGSTNNINQGDWIKVVYTLDNNPKMGSTCKPLSDASPMCVFPTSGFAVAKYTGTSSGKSATLLVKGMQNGIYRYAGQFTVYHWSGSDGSTKCAYLADGLTYQWDEDVAFQLGFQPYMTPVETQYRNTYWLTDFLNVVQVNITGIWKYSNIKSFWLDVPPEITYADQSFCNSTQVTPTANMNPYPWRFNCRVVDKHRVVFEITDDFLAWVEANNRNAVINLVFKFWIDEFVQSGPISNFVLSTYHMPYYQYEQQISTVTIDNYGVTRTRGNINISPYIQPDLRIVTFNSLRFYDRKARVGDRVEIYMLLQPMTALSLHRVEYIVFRLPEEFLYAPVRFFDACDVQGKFNTPVLKCELMRVRGQTFVNMTFYPLDPSNPNYKVGKLPYDNTVKIVRISAKSNNDLFTSPMLPGEIYNITASLYSLNTVIEKQTINVTKIIGYSLLKVDVSNNILTSFEPIRDSLQLGLFQMRLVLDNIGVIAGYDTFAAKMYSQIVFIFDNVPFAYLFDLGTGIPNGAELGCVGTGLTTLKTNKLTCRLTYGFNAENLPYITVSGYDPIPPNADVRIYITQIQSVPSLNPTKLDPRNIVPIQGGIQYVYKDIRASAFFYEPFQYLPNQNSLLAASPGDQSSAKVKTSGSNNKVLQTEDYTFTFKTSATIKTTDFFALQFPPDYFNRFSDYSQVTTANFVTKVFGISNLIYLSPLSNISPGTTVTAVIKNLINPSYSQNIPITIVGFSMIDYKQKETFNFQLTGRQILPFDKFTRVEAISSTNVGGENGISYKIIFVTGHNVPTNGAFSVTMPSQYTFSLYEMNAQCSLIGFDPVVTCMIGSQNRMDVYLNGSQIALDKEYAIVIQNVNSPNADVSSFKLTLTSYFSDNIYINQMICQQQMPMQALNIQTVKSCDLIVDSTILNAKALSLYTFKIQCSTMVRAQTDIEIILNDDYKIVNGLNKSIQCQSNEPQTLRQAQCTLQQNSDFQYVLRIAVNSIPSQSLFSIKTYLYNPKIVNKPFTFTAKLYSHQILYAQAILTGQAIQNAIVLSPQSPALSSSVSQSTKTQVGIQNIPKNGGQAATYILTIPPLGQSQIGNVPSEVRITFPQNDFGVNIGDNLSCGVYITQNDDKQFKTYIGILQLTQKSNPNNIVNYFSLKCSVYQPYELVIDTSSLTINQINISELWQHWIIKNVYNPKEYNQKNQFHIQYNNKKQVLWDFQDNILYFITKAPDFIKVSALSASPTDIRTPSIYTFNLTAESAIPLNPIVGISIQLPVNLYSTINYLESSPLNSCNVSPIDLKTNKLTGTQNLACKIYDQEILIESANFQNLLKTDTTSIQIQINKIYNPNIVYQCNIQNPDLNQYTFKIFDWNSGNIFLISSPSVDSQNCINFDKKSYDINFNGPLSVSPGLTYQYQFNFEQPAHGLKIRPMSPIGGIMFDPQEISVSNYTAQSVPLLVKIRSDVLPGSYQIKFQTSEELISTTIPDAEAALKLTSMLSSRSNFYLPISPINLNVQGISESPSPTITVGDITQLTIGYPLRVPVTISRSPSNILNMMIKIKEDQFNSIISINPPLLQISPGQTSTYFELTINTPNVPSSSATLLFSLTSYYQIVHQLTQAVKYLSFSINNTFNPKYSFLQVKLTKIQIPTSSTDINKSVFNKDSKQVSPTNAASTSTSLLELIPKFIVTQTVQIHANNATISVYGSASATLYTALAYLGEKAPAQFYDIINNKLNNGLQYQQVDVKTVVRFSGAVDHIATFNFANLIAQTNYVIHMVMQNSFGFSQIFSYNFKTSRLSFGSIISIPVRDIIPSSDIIKSLSLALRISESRIISQTNVTLLQQQNLSFNPDYMIKRDYYYEIVITPDTQNDQNPTSLLASKLQNDAQTRSLLTSLLPSFDVNNPVRSIQIIQGIPPIANEIQPILINYNNATFSIKLLEQGYVFAIVQEAANISIQPVSQQIFQGKNQFNQEVQPYQKFSTSTDKSGNAIITIDDLQDNTSYVLYVTIGNHLPYSTLNLYEDDQVRVFKFRTPYNSNLGSYEGRFDQLKEDNPSLAQALISYLS</sequence>
<name>Q22U84_TETTS</name>
<feature type="chain" id="PRO_5004201337" description="Transmembrane protein" evidence="1">
    <location>
        <begin position="19"/>
        <end position="4564"/>
    </location>
</feature>
<evidence type="ECO:0000313" key="3">
    <source>
        <dbReference type="Proteomes" id="UP000009168"/>
    </source>
</evidence>
<dbReference type="GeneID" id="7846151"/>
<gene>
    <name evidence="2" type="ORF">TTHERM_00262990</name>
</gene>
<dbReference type="Proteomes" id="UP000009168">
    <property type="component" value="Unassembled WGS sequence"/>
</dbReference>
<keyword evidence="3" id="KW-1185">Reference proteome</keyword>
<protein>
    <recommendedName>
        <fullName evidence="4">Transmembrane protein</fullName>
    </recommendedName>
</protein>
<dbReference type="KEGG" id="tet:TTHERM_00262990"/>
<evidence type="ECO:0000256" key="1">
    <source>
        <dbReference type="SAM" id="SignalP"/>
    </source>
</evidence>
<dbReference type="RefSeq" id="XP_001009048.2">
    <property type="nucleotide sequence ID" value="XM_001009048.2"/>
</dbReference>
<evidence type="ECO:0000313" key="2">
    <source>
        <dbReference type="EMBL" id="EAR88803.2"/>
    </source>
</evidence>
<keyword evidence="1" id="KW-0732">Signal</keyword>
<dbReference type="EMBL" id="GG662830">
    <property type="protein sequence ID" value="EAR88803.2"/>
    <property type="molecule type" value="Genomic_DNA"/>
</dbReference>